<keyword evidence="1" id="KW-0732">Signal</keyword>
<feature type="signal peptide" evidence="1">
    <location>
        <begin position="1"/>
        <end position="24"/>
    </location>
</feature>
<reference evidence="3" key="1">
    <citation type="submission" date="2023-03" db="EMBL/GenBank/DDBJ databases">
        <authorList>
            <person name="Steffen K."/>
            <person name="Cardenas P."/>
        </authorList>
    </citation>
    <scope>NUCLEOTIDE SEQUENCE</scope>
</reference>
<protein>
    <recommendedName>
        <fullName evidence="2">Ig-like domain-containing protein</fullName>
    </recommendedName>
</protein>
<sequence length="232" mass="25392">MCNRSMMRIVSLLSLLWSLVEVHSQSFPYVSFMSQTLANNSYVNISQVGDDLSGSDGVQCITDLSTCCTGVQGSHRGDWYFPNGTLLDFTWNIRKSRGDRNAFLRHRPDTPNSPTGIYRCDIPTLAVHDDTDISVRDTVYVGLYTASGGTISISGGLTFDPSQLTLTCISTGGPATTVTWTRDNVNITGEQNETVLNDPVTAQYTHTLTVTTAGEYTVLWLITSHLLIQLAP</sequence>
<feature type="non-terminal residue" evidence="3">
    <location>
        <position position="232"/>
    </location>
</feature>
<dbReference type="SUPFAM" id="SSF48726">
    <property type="entry name" value="Immunoglobulin"/>
    <property type="match status" value="1"/>
</dbReference>
<evidence type="ECO:0000313" key="3">
    <source>
        <dbReference type="EMBL" id="CAI8005265.1"/>
    </source>
</evidence>
<dbReference type="Proteomes" id="UP001174909">
    <property type="component" value="Unassembled WGS sequence"/>
</dbReference>
<keyword evidence="4" id="KW-1185">Reference proteome</keyword>
<dbReference type="EMBL" id="CASHTH010000592">
    <property type="protein sequence ID" value="CAI8005265.1"/>
    <property type="molecule type" value="Genomic_DNA"/>
</dbReference>
<dbReference type="CDD" id="cd00096">
    <property type="entry name" value="Ig"/>
    <property type="match status" value="1"/>
</dbReference>
<feature type="chain" id="PRO_5041269219" description="Ig-like domain-containing protein" evidence="1">
    <location>
        <begin position="25"/>
        <end position="232"/>
    </location>
</feature>
<name>A0AA35R5P6_GEOBA</name>
<dbReference type="PROSITE" id="PS50835">
    <property type="entry name" value="IG_LIKE"/>
    <property type="match status" value="1"/>
</dbReference>
<feature type="domain" description="Ig-like" evidence="2">
    <location>
        <begin position="123"/>
        <end position="217"/>
    </location>
</feature>
<gene>
    <name evidence="3" type="ORF">GBAR_LOCUS4118</name>
</gene>
<evidence type="ECO:0000313" key="4">
    <source>
        <dbReference type="Proteomes" id="UP001174909"/>
    </source>
</evidence>
<evidence type="ECO:0000259" key="2">
    <source>
        <dbReference type="PROSITE" id="PS50835"/>
    </source>
</evidence>
<organism evidence="3 4">
    <name type="scientific">Geodia barretti</name>
    <name type="common">Barrett's horny sponge</name>
    <dbReference type="NCBI Taxonomy" id="519541"/>
    <lineage>
        <taxon>Eukaryota</taxon>
        <taxon>Metazoa</taxon>
        <taxon>Porifera</taxon>
        <taxon>Demospongiae</taxon>
        <taxon>Heteroscleromorpha</taxon>
        <taxon>Tetractinellida</taxon>
        <taxon>Astrophorina</taxon>
        <taxon>Geodiidae</taxon>
        <taxon>Geodia</taxon>
    </lineage>
</organism>
<accession>A0AA35R5P6</accession>
<evidence type="ECO:0000256" key="1">
    <source>
        <dbReference type="SAM" id="SignalP"/>
    </source>
</evidence>
<dbReference type="InterPro" id="IPR036179">
    <property type="entry name" value="Ig-like_dom_sf"/>
</dbReference>
<dbReference type="InterPro" id="IPR007110">
    <property type="entry name" value="Ig-like_dom"/>
</dbReference>
<dbReference type="Gene3D" id="2.60.40.10">
    <property type="entry name" value="Immunoglobulins"/>
    <property type="match status" value="1"/>
</dbReference>
<proteinExistence type="predicted"/>
<comment type="caution">
    <text evidence="3">The sequence shown here is derived from an EMBL/GenBank/DDBJ whole genome shotgun (WGS) entry which is preliminary data.</text>
</comment>
<dbReference type="AlphaFoldDB" id="A0AA35R5P6"/>
<dbReference type="InterPro" id="IPR013783">
    <property type="entry name" value="Ig-like_fold"/>
</dbReference>